<name>A0A401ZZ47_9CHLR</name>
<comment type="caution">
    <text evidence="2">The sequence shown here is derived from an EMBL/GenBank/DDBJ whole genome shotgun (WGS) entry which is preliminary data.</text>
</comment>
<feature type="compositionally biased region" description="Basic and acidic residues" evidence="1">
    <location>
        <begin position="92"/>
        <end position="102"/>
    </location>
</feature>
<dbReference type="EMBL" id="BIFR01000001">
    <property type="protein sequence ID" value="GCE12111.1"/>
    <property type="molecule type" value="Genomic_DNA"/>
</dbReference>
<feature type="region of interest" description="Disordered" evidence="1">
    <location>
        <begin position="69"/>
        <end position="102"/>
    </location>
</feature>
<evidence type="ECO:0000313" key="2">
    <source>
        <dbReference type="EMBL" id="GCE12111.1"/>
    </source>
</evidence>
<dbReference type="AlphaFoldDB" id="A0A401ZZ47"/>
<proteinExistence type="predicted"/>
<protein>
    <submittedName>
        <fullName evidence="2">Uncharacterized protein</fullName>
    </submittedName>
</protein>
<gene>
    <name evidence="2" type="ORF">KTT_19700</name>
</gene>
<accession>A0A401ZZ47</accession>
<reference evidence="3" key="1">
    <citation type="submission" date="2018-12" db="EMBL/GenBank/DDBJ databases">
        <title>Tengunoibacter tsumagoiensis gen. nov., sp. nov., Dictyobacter kobayashii sp. nov., D. alpinus sp. nov., and D. joshuensis sp. nov. and description of Dictyobacteraceae fam. nov. within the order Ktedonobacterales isolated from Tengu-no-mugimeshi.</title>
        <authorList>
            <person name="Wang C.M."/>
            <person name="Zheng Y."/>
            <person name="Sakai Y."/>
            <person name="Toyoda A."/>
            <person name="Minakuchi Y."/>
            <person name="Abe K."/>
            <person name="Yokota A."/>
            <person name="Yabe S."/>
        </authorList>
    </citation>
    <scope>NUCLEOTIDE SEQUENCE [LARGE SCALE GENOMIC DNA]</scope>
    <source>
        <strain evidence="3">Uno3</strain>
    </source>
</reference>
<evidence type="ECO:0000313" key="3">
    <source>
        <dbReference type="Proteomes" id="UP000287352"/>
    </source>
</evidence>
<evidence type="ECO:0000256" key="1">
    <source>
        <dbReference type="SAM" id="MobiDB-lite"/>
    </source>
</evidence>
<keyword evidence="3" id="KW-1185">Reference proteome</keyword>
<dbReference type="Proteomes" id="UP000287352">
    <property type="component" value="Unassembled WGS sequence"/>
</dbReference>
<organism evidence="2 3">
    <name type="scientific">Tengunoibacter tsumagoiensis</name>
    <dbReference type="NCBI Taxonomy" id="2014871"/>
    <lineage>
        <taxon>Bacteria</taxon>
        <taxon>Bacillati</taxon>
        <taxon>Chloroflexota</taxon>
        <taxon>Ktedonobacteria</taxon>
        <taxon>Ktedonobacterales</taxon>
        <taxon>Dictyobacteraceae</taxon>
        <taxon>Tengunoibacter</taxon>
    </lineage>
</organism>
<sequence length="102" mass="11844">MDGSFIASLVGGASVGKRFILSRYRLDEMSSRGRSHRLNEADFKPHRLRPYGYDTGSFSYQQMFQVHQSRSGNVADKRASKKAARQQFQKQLRQERMTDERL</sequence>